<dbReference type="EMBL" id="LAZR01024886">
    <property type="protein sequence ID" value="KKL73681.1"/>
    <property type="molecule type" value="Genomic_DNA"/>
</dbReference>
<keyword evidence="5" id="KW-0648">Protein biosynthesis</keyword>
<dbReference type="GO" id="GO:0000049">
    <property type="term" value="F:tRNA binding"/>
    <property type="evidence" value="ECO:0007669"/>
    <property type="project" value="InterPro"/>
</dbReference>
<comment type="similarity">
    <text evidence="1">Belongs to the class-I aminoacyl-tRNA synthetase family. Glutamate--tRNA ligase type 1 subfamily.</text>
</comment>
<evidence type="ECO:0000256" key="2">
    <source>
        <dbReference type="ARBA" id="ARBA00022598"/>
    </source>
</evidence>
<evidence type="ECO:0000259" key="8">
    <source>
        <dbReference type="Pfam" id="PF19269"/>
    </source>
</evidence>
<proteinExistence type="inferred from homology"/>
<dbReference type="AlphaFoldDB" id="A0A0F9F5B4"/>
<dbReference type="Gene3D" id="1.10.1160.10">
    <property type="entry name" value="Glutamyl-trna Synthetase, Domain 2"/>
    <property type="match status" value="1"/>
</dbReference>
<dbReference type="InterPro" id="IPR020751">
    <property type="entry name" value="aa-tRNA-synth_I_codon-bd_sub2"/>
</dbReference>
<protein>
    <submittedName>
        <fullName evidence="9">Uncharacterized protein</fullName>
    </submittedName>
</protein>
<evidence type="ECO:0000256" key="6">
    <source>
        <dbReference type="ARBA" id="ARBA00023146"/>
    </source>
</evidence>
<dbReference type="InterPro" id="IPR049940">
    <property type="entry name" value="GluQ/Sye"/>
</dbReference>
<dbReference type="InterPro" id="IPR045462">
    <property type="entry name" value="aa-tRNA-synth_I_cd-bd"/>
</dbReference>
<dbReference type="PANTHER" id="PTHR43311">
    <property type="entry name" value="GLUTAMATE--TRNA LIGASE"/>
    <property type="match status" value="1"/>
</dbReference>
<feature type="domain" description="Glutamyl/glutaminyl-tRNA synthetase class Ib catalytic" evidence="7">
    <location>
        <begin position="4"/>
        <end position="63"/>
    </location>
</feature>
<dbReference type="Pfam" id="PF19269">
    <property type="entry name" value="Anticodon_2"/>
    <property type="match status" value="1"/>
</dbReference>
<dbReference type="InterPro" id="IPR020061">
    <property type="entry name" value="Glu_tRNA_lig_a-bdl"/>
</dbReference>
<reference evidence="9" key="1">
    <citation type="journal article" date="2015" name="Nature">
        <title>Complex archaea that bridge the gap between prokaryotes and eukaryotes.</title>
        <authorList>
            <person name="Spang A."/>
            <person name="Saw J.H."/>
            <person name="Jorgensen S.L."/>
            <person name="Zaremba-Niedzwiedzka K."/>
            <person name="Martijn J."/>
            <person name="Lind A.E."/>
            <person name="van Eijk R."/>
            <person name="Schleper C."/>
            <person name="Guy L."/>
            <person name="Ettema T.J."/>
        </authorList>
    </citation>
    <scope>NUCLEOTIDE SEQUENCE</scope>
</reference>
<comment type="caution">
    <text evidence="9">The sequence shown here is derived from an EMBL/GenBank/DDBJ whole genome shotgun (WGS) entry which is preliminary data.</text>
</comment>
<evidence type="ECO:0000256" key="5">
    <source>
        <dbReference type="ARBA" id="ARBA00022917"/>
    </source>
</evidence>
<evidence type="ECO:0000259" key="7">
    <source>
        <dbReference type="Pfam" id="PF00749"/>
    </source>
</evidence>
<evidence type="ECO:0000256" key="4">
    <source>
        <dbReference type="ARBA" id="ARBA00022840"/>
    </source>
</evidence>
<dbReference type="Pfam" id="PF00749">
    <property type="entry name" value="tRNA-synt_1c"/>
    <property type="match status" value="1"/>
</dbReference>
<dbReference type="PANTHER" id="PTHR43311:SF2">
    <property type="entry name" value="GLUTAMATE--TRNA LIGASE, MITOCHONDRIAL-RELATED"/>
    <property type="match status" value="1"/>
</dbReference>
<dbReference type="GO" id="GO:0005829">
    <property type="term" value="C:cytosol"/>
    <property type="evidence" value="ECO:0007669"/>
    <property type="project" value="TreeGrafter"/>
</dbReference>
<dbReference type="GO" id="GO:0005524">
    <property type="term" value="F:ATP binding"/>
    <property type="evidence" value="ECO:0007669"/>
    <property type="project" value="UniProtKB-KW"/>
</dbReference>
<dbReference type="Gene3D" id="1.10.10.350">
    <property type="match status" value="1"/>
</dbReference>
<feature type="domain" description="Aminoacyl-tRNA synthetase class I anticodon-binding" evidence="8">
    <location>
        <begin position="106"/>
        <end position="225"/>
    </location>
</feature>
<dbReference type="GO" id="GO:0006424">
    <property type="term" value="P:glutamyl-tRNA aminoacylation"/>
    <property type="evidence" value="ECO:0007669"/>
    <property type="project" value="TreeGrafter"/>
</dbReference>
<name>A0A0F9F5B4_9ZZZZ</name>
<dbReference type="GO" id="GO:0004818">
    <property type="term" value="F:glutamate-tRNA ligase activity"/>
    <property type="evidence" value="ECO:0007669"/>
    <property type="project" value="TreeGrafter"/>
</dbReference>
<evidence type="ECO:0000256" key="3">
    <source>
        <dbReference type="ARBA" id="ARBA00022741"/>
    </source>
</evidence>
<sequence length="234" mass="25354">DGDVEVHAFRAAGYLPEALMNFLALLGWSPGGGREKFTPAELVEAFSLDRLNKANAKFDRQKLLAFNTDAAAEADQARLVEGFKDYLDLNDTPIGADDGVLLAELVRVNAGFRTFADIVAKCGVLFVADDAFDYDPKAFKKVLTRAEGVGYAMLAEMRPRLAECEWTAEALEAMLEGVCLAKEVGMAKVAQPIRVAVAGRAVSPPIAETLLMLGKESTLARIDRCLAMRADRPD</sequence>
<evidence type="ECO:0000313" key="9">
    <source>
        <dbReference type="EMBL" id="KKL73681.1"/>
    </source>
</evidence>
<gene>
    <name evidence="9" type="ORF">LCGC14_2072450</name>
</gene>
<keyword evidence="4" id="KW-0067">ATP-binding</keyword>
<feature type="non-terminal residue" evidence="9">
    <location>
        <position position="1"/>
    </location>
</feature>
<dbReference type="SUPFAM" id="SSF48163">
    <property type="entry name" value="An anticodon-binding domain of class I aminoacyl-tRNA synthetases"/>
    <property type="match status" value="1"/>
</dbReference>
<dbReference type="SUPFAM" id="SSF52374">
    <property type="entry name" value="Nucleotidylyl transferase"/>
    <property type="match status" value="1"/>
</dbReference>
<dbReference type="InterPro" id="IPR008925">
    <property type="entry name" value="aa_tRNA-synth_I_cd-bd_sf"/>
</dbReference>
<evidence type="ECO:0000256" key="1">
    <source>
        <dbReference type="ARBA" id="ARBA00007894"/>
    </source>
</evidence>
<dbReference type="InterPro" id="IPR020058">
    <property type="entry name" value="Glu/Gln-tRNA-synth_Ib_cat-dom"/>
</dbReference>
<accession>A0A0F9F5B4</accession>
<organism evidence="9">
    <name type="scientific">marine sediment metagenome</name>
    <dbReference type="NCBI Taxonomy" id="412755"/>
    <lineage>
        <taxon>unclassified sequences</taxon>
        <taxon>metagenomes</taxon>
        <taxon>ecological metagenomes</taxon>
    </lineage>
</organism>
<keyword evidence="6" id="KW-0030">Aminoacyl-tRNA synthetase</keyword>
<keyword evidence="2" id="KW-0436">Ligase</keyword>
<keyword evidence="3" id="KW-0547">Nucleotide-binding</keyword>